<dbReference type="OMA" id="PISHYPQ"/>
<evidence type="ECO:0000256" key="3">
    <source>
        <dbReference type="ARBA" id="ARBA00012814"/>
    </source>
</evidence>
<feature type="domain" description="FDX-ACB" evidence="15">
    <location>
        <begin position="371"/>
        <end position="468"/>
    </location>
</feature>
<sequence length="468" mass="53713">MIKHFFQAPNRHTPDSDDAFPYIAFDSVPVTIRDNFDELQVPLDHVSREPSENFYTSKEYVQGYARQRAELHPRILSQSRNAGYDRGMINRMADELGHSVHTVLPTHATSHLPDLLRRGLTRAIYSGQVFRRDSIDAKHYPVFHQLDGFRLFSRKDLEKLRRNAGIEGASLSDEQLIMYDLKCTLESLVKHMLRRVVSADMRPMASEARANSTGKTDAHDASPLQSTDFDNQVEANKANVAVDTKHADEYDLLRWDSDTSFPFTDPSLELYVKLENDYVEILGCGKLKNVIIRNILGSDRIAEDVGRSGCGSTDTSEIVGGWAFGIGLERLVMALSRITDIRQFWEEDDRFLRQYRDFHKHGTMPVFKPYSRNPAVIRDISFYVDGGDEIKKAFDECEFRGILEELSRDYVEDVTQLSEYVHPQTGRKSLCYRVTYRAMGENLTNAFVNEIHQRALNRIVDAFNIELR</sequence>
<evidence type="ECO:0000256" key="2">
    <source>
        <dbReference type="ARBA" id="ARBA00008226"/>
    </source>
</evidence>
<dbReference type="GO" id="GO:0000049">
    <property type="term" value="F:tRNA binding"/>
    <property type="evidence" value="ECO:0007669"/>
    <property type="project" value="InterPro"/>
</dbReference>
<keyword evidence="8" id="KW-0809">Transit peptide</keyword>
<evidence type="ECO:0000256" key="6">
    <source>
        <dbReference type="ARBA" id="ARBA00022840"/>
    </source>
</evidence>
<dbReference type="InterPro" id="IPR005121">
    <property type="entry name" value="Fdx_antiC-bd"/>
</dbReference>
<keyword evidence="6" id="KW-0067">ATP-binding</keyword>
<evidence type="ECO:0000256" key="9">
    <source>
        <dbReference type="ARBA" id="ARBA00023128"/>
    </source>
</evidence>
<dbReference type="Pfam" id="PF03147">
    <property type="entry name" value="FDX-ACB"/>
    <property type="match status" value="1"/>
</dbReference>
<evidence type="ECO:0000256" key="12">
    <source>
        <dbReference type="ARBA" id="ARBA00049255"/>
    </source>
</evidence>
<dbReference type="SMART" id="SM00896">
    <property type="entry name" value="FDX-ACB"/>
    <property type="match status" value="1"/>
</dbReference>
<name>A0A061D8C4_BABBI</name>
<evidence type="ECO:0000256" key="13">
    <source>
        <dbReference type="SAM" id="MobiDB-lite"/>
    </source>
</evidence>
<dbReference type="GO" id="GO:0006432">
    <property type="term" value="P:phenylalanyl-tRNA aminoacylation"/>
    <property type="evidence" value="ECO:0007669"/>
    <property type="project" value="TreeGrafter"/>
</dbReference>
<keyword evidence="4 16" id="KW-0436">Ligase</keyword>
<evidence type="ECO:0000256" key="8">
    <source>
        <dbReference type="ARBA" id="ARBA00022946"/>
    </source>
</evidence>
<gene>
    <name evidence="16" type="ORF">BBBOND_0103070</name>
</gene>
<dbReference type="Gene3D" id="3.30.70.380">
    <property type="entry name" value="Ferrodoxin-fold anticodon-binding domain"/>
    <property type="match status" value="1"/>
</dbReference>
<keyword evidence="7" id="KW-0648">Protein biosynthesis</keyword>
<proteinExistence type="inferred from homology"/>
<feature type="region of interest" description="Disordered" evidence="13">
    <location>
        <begin position="205"/>
        <end position="229"/>
    </location>
</feature>
<dbReference type="Pfam" id="PF01409">
    <property type="entry name" value="tRNA-synt_2d"/>
    <property type="match status" value="2"/>
</dbReference>
<keyword evidence="17" id="KW-1185">Reference proteome</keyword>
<dbReference type="GO" id="GO:0005759">
    <property type="term" value="C:mitochondrial matrix"/>
    <property type="evidence" value="ECO:0007669"/>
    <property type="project" value="UniProtKB-SubCell"/>
</dbReference>
<dbReference type="Gene3D" id="3.30.930.10">
    <property type="entry name" value="Bira Bifunctional Protein, Domain 2"/>
    <property type="match status" value="1"/>
</dbReference>
<evidence type="ECO:0000259" key="14">
    <source>
        <dbReference type="PROSITE" id="PS50862"/>
    </source>
</evidence>
<evidence type="ECO:0000256" key="7">
    <source>
        <dbReference type="ARBA" id="ARBA00022917"/>
    </source>
</evidence>
<dbReference type="EC" id="6.1.1.20" evidence="3"/>
<keyword evidence="5" id="KW-0547">Nucleotide-binding</keyword>
<dbReference type="InterPro" id="IPR002319">
    <property type="entry name" value="Phenylalanyl-tRNA_Synthase"/>
</dbReference>
<dbReference type="GO" id="GO:0004826">
    <property type="term" value="F:phenylalanine-tRNA ligase activity"/>
    <property type="evidence" value="ECO:0007669"/>
    <property type="project" value="UniProtKB-EC"/>
</dbReference>
<dbReference type="PROSITE" id="PS50862">
    <property type="entry name" value="AA_TRNA_LIGASE_II"/>
    <property type="match status" value="1"/>
</dbReference>
<keyword evidence="9" id="KW-0496">Mitochondrion</keyword>
<comment type="catalytic activity">
    <reaction evidence="12">
        <text>tRNA(Phe) + L-phenylalanine + ATP = L-phenylalanyl-tRNA(Phe) + AMP + diphosphate + H(+)</text>
        <dbReference type="Rhea" id="RHEA:19413"/>
        <dbReference type="Rhea" id="RHEA-COMP:9668"/>
        <dbReference type="Rhea" id="RHEA-COMP:9699"/>
        <dbReference type="ChEBI" id="CHEBI:15378"/>
        <dbReference type="ChEBI" id="CHEBI:30616"/>
        <dbReference type="ChEBI" id="CHEBI:33019"/>
        <dbReference type="ChEBI" id="CHEBI:58095"/>
        <dbReference type="ChEBI" id="CHEBI:78442"/>
        <dbReference type="ChEBI" id="CHEBI:78531"/>
        <dbReference type="ChEBI" id="CHEBI:456215"/>
        <dbReference type="EC" id="6.1.1.20"/>
    </reaction>
</comment>
<keyword evidence="10" id="KW-0030">Aminoacyl-tRNA synthetase</keyword>
<evidence type="ECO:0000256" key="5">
    <source>
        <dbReference type="ARBA" id="ARBA00022741"/>
    </source>
</evidence>
<dbReference type="GO" id="GO:0005524">
    <property type="term" value="F:ATP binding"/>
    <property type="evidence" value="ECO:0007669"/>
    <property type="project" value="UniProtKB-KW"/>
</dbReference>
<organism evidence="16 17">
    <name type="scientific">Babesia bigemina</name>
    <dbReference type="NCBI Taxonomy" id="5866"/>
    <lineage>
        <taxon>Eukaryota</taxon>
        <taxon>Sar</taxon>
        <taxon>Alveolata</taxon>
        <taxon>Apicomplexa</taxon>
        <taxon>Aconoidasida</taxon>
        <taxon>Piroplasmida</taxon>
        <taxon>Babesiidae</taxon>
        <taxon>Babesia</taxon>
    </lineage>
</organism>
<dbReference type="PANTHER" id="PTHR11538">
    <property type="entry name" value="PHENYLALANYL-TRNA SYNTHETASE"/>
    <property type="match status" value="1"/>
</dbReference>
<dbReference type="InterPro" id="IPR036690">
    <property type="entry name" value="Fdx_antiC-bd_sf"/>
</dbReference>
<accession>A0A061D8C4</accession>
<dbReference type="FunFam" id="3.30.70.380:FF:000002">
    <property type="entry name" value="phenylalanine--tRNA ligase, mitochondrial"/>
    <property type="match status" value="1"/>
</dbReference>
<evidence type="ECO:0000256" key="10">
    <source>
        <dbReference type="ARBA" id="ARBA00023146"/>
    </source>
</evidence>
<evidence type="ECO:0000256" key="4">
    <source>
        <dbReference type="ARBA" id="ARBA00022598"/>
    </source>
</evidence>
<evidence type="ECO:0000313" key="17">
    <source>
        <dbReference type="Proteomes" id="UP000033188"/>
    </source>
</evidence>
<comment type="subcellular location">
    <subcellularLocation>
        <location evidence="1">Mitochondrion matrix</location>
    </subcellularLocation>
</comment>
<dbReference type="SUPFAM" id="SSF55681">
    <property type="entry name" value="Class II aaRS and biotin synthetases"/>
    <property type="match status" value="1"/>
</dbReference>
<dbReference type="STRING" id="5866.A0A061D8C4"/>
<dbReference type="OrthoDB" id="4457at2759"/>
<evidence type="ECO:0000256" key="1">
    <source>
        <dbReference type="ARBA" id="ARBA00004305"/>
    </source>
</evidence>
<protein>
    <recommendedName>
        <fullName evidence="3">phenylalanine--tRNA ligase</fullName>
        <ecNumber evidence="3">6.1.1.20</ecNumber>
    </recommendedName>
    <alternativeName>
        <fullName evidence="11">Phenylalanyl-tRNA synthetase</fullName>
    </alternativeName>
</protein>
<dbReference type="EMBL" id="LK391707">
    <property type="protein sequence ID" value="CDR93985.1"/>
    <property type="molecule type" value="Genomic_DNA"/>
</dbReference>
<dbReference type="VEuPathDB" id="PiroplasmaDB:BBBOND_0103070"/>
<dbReference type="AlphaFoldDB" id="A0A061D8C4"/>
<reference evidence="17" key="1">
    <citation type="journal article" date="2014" name="Nucleic Acids Res.">
        <title>The evolutionary dynamics of variant antigen genes in Babesia reveal a history of genomic innovation underlying host-parasite interaction.</title>
        <authorList>
            <person name="Jackson A.P."/>
            <person name="Otto T.D."/>
            <person name="Darby A."/>
            <person name="Ramaprasad A."/>
            <person name="Xia D."/>
            <person name="Echaide I.E."/>
            <person name="Farber M."/>
            <person name="Gahlot S."/>
            <person name="Gamble J."/>
            <person name="Gupta D."/>
            <person name="Gupta Y."/>
            <person name="Jackson L."/>
            <person name="Malandrin L."/>
            <person name="Malas T.B."/>
            <person name="Moussa E."/>
            <person name="Nair M."/>
            <person name="Reid A.J."/>
            <person name="Sanders M."/>
            <person name="Sharma J."/>
            <person name="Tracey A."/>
            <person name="Quail M.A."/>
            <person name="Weir W."/>
            <person name="Wastling J.M."/>
            <person name="Hall N."/>
            <person name="Willadsen P."/>
            <person name="Lingelbach K."/>
            <person name="Shiels B."/>
            <person name="Tait A."/>
            <person name="Berriman M."/>
            <person name="Allred D.R."/>
            <person name="Pain A."/>
        </authorList>
    </citation>
    <scope>NUCLEOTIDE SEQUENCE [LARGE SCALE GENOMIC DNA]</scope>
    <source>
        <strain evidence="17">Bond</strain>
    </source>
</reference>
<dbReference type="InterPro" id="IPR045864">
    <property type="entry name" value="aa-tRNA-synth_II/BPL/LPL"/>
</dbReference>
<evidence type="ECO:0000259" key="15">
    <source>
        <dbReference type="PROSITE" id="PS51447"/>
    </source>
</evidence>
<evidence type="ECO:0000256" key="11">
    <source>
        <dbReference type="ARBA" id="ARBA00031194"/>
    </source>
</evidence>
<evidence type="ECO:0000313" key="16">
    <source>
        <dbReference type="EMBL" id="CDR93985.1"/>
    </source>
</evidence>
<dbReference type="KEGG" id="bbig:BBBOND_0103070"/>
<comment type="similarity">
    <text evidence="2">Belongs to the class-II aminoacyl-tRNA synthetase family.</text>
</comment>
<dbReference type="Proteomes" id="UP000033188">
    <property type="component" value="Chromosome 1"/>
</dbReference>
<dbReference type="GeneID" id="24562526"/>
<feature type="domain" description="Aminoacyl-transfer RNA synthetases class-II family profile" evidence="14">
    <location>
        <begin position="127"/>
        <end position="369"/>
    </location>
</feature>
<dbReference type="PROSITE" id="PS51447">
    <property type="entry name" value="FDX_ACB"/>
    <property type="match status" value="1"/>
</dbReference>
<dbReference type="RefSeq" id="XP_012766171.1">
    <property type="nucleotide sequence ID" value="XM_012910717.1"/>
</dbReference>
<dbReference type="InterPro" id="IPR006195">
    <property type="entry name" value="aa-tRNA-synth_II"/>
</dbReference>
<dbReference type="SUPFAM" id="SSF54991">
    <property type="entry name" value="Anticodon-binding domain of PheRS"/>
    <property type="match status" value="1"/>
</dbReference>
<dbReference type="PANTHER" id="PTHR11538:SF41">
    <property type="entry name" value="PHENYLALANINE--TRNA LIGASE, MITOCHONDRIAL"/>
    <property type="match status" value="1"/>
</dbReference>